<gene>
    <name evidence="14" type="ORF">AAFC00_002527</name>
</gene>
<dbReference type="GeneID" id="95976229"/>
<evidence type="ECO:0000256" key="2">
    <source>
        <dbReference type="ARBA" id="ARBA00006734"/>
    </source>
</evidence>
<evidence type="ECO:0000313" key="14">
    <source>
        <dbReference type="EMBL" id="KAL1302090.1"/>
    </source>
</evidence>
<comment type="cofactor">
    <cofactor evidence="1">
        <name>Mg(2+)</name>
        <dbReference type="ChEBI" id="CHEBI:18420"/>
    </cofactor>
</comment>
<comment type="caution">
    <text evidence="14">The sequence shown here is derived from an EMBL/GenBank/DDBJ whole genome shotgun (WGS) entry which is preliminary data.</text>
</comment>
<dbReference type="RefSeq" id="XP_069198366.1">
    <property type="nucleotide sequence ID" value="XM_069341857.1"/>
</dbReference>
<evidence type="ECO:0000256" key="9">
    <source>
        <dbReference type="ARBA" id="ARBA00040965"/>
    </source>
</evidence>
<dbReference type="InterPro" id="IPR002088">
    <property type="entry name" value="Prenyl_trans_a"/>
</dbReference>
<sequence>MGKYSEDAAWDDIEPLPQDDGGPNSLAAIAYTDAYSEAMSYLRAIMAKNEMSERALALTEDIIDMNAAHYTVWLYRARILQTIDADLHAEMTWLNATALTHQKNYQIWHHRQLVVDKLGSPDGEVDFITQMFERDSKNYHVWSYRQWLVKRFEMWEHEEAQDDESAKRGQRELQETERMIDEDVRNNSAWNHRFFVVCGGPGPGVKGKTIRDREIRFTQQAIDRAPQNQSPWNYLRGVIDTAGTPLAEVKDYCQQFASLDKADQVLSSHALDLLAEIYTIEGRAREAAEAYDLLATKYDPIRANYWHYLKGLLPAGMDTAPAAAAA</sequence>
<evidence type="ECO:0000256" key="3">
    <source>
        <dbReference type="ARBA" id="ARBA00012700"/>
    </source>
</evidence>
<comment type="similarity">
    <text evidence="2">Belongs to the protein prenyltransferase subunit alpha family.</text>
</comment>
<reference evidence="14 15" key="1">
    <citation type="submission" date="2024-07" db="EMBL/GenBank/DDBJ databases">
        <title>Draft sequence of the Neodothiora populina.</title>
        <authorList>
            <person name="Drown D.D."/>
            <person name="Schuette U.S."/>
            <person name="Buechlein A.B."/>
            <person name="Rusch D.R."/>
            <person name="Winton L.W."/>
            <person name="Adams G.A."/>
        </authorList>
    </citation>
    <scope>NUCLEOTIDE SEQUENCE [LARGE SCALE GENOMIC DNA]</scope>
    <source>
        <strain evidence="14 15">CPC 39397</strain>
    </source>
</reference>
<dbReference type="EMBL" id="JBFMKM010000012">
    <property type="protein sequence ID" value="KAL1302090.1"/>
    <property type="molecule type" value="Genomic_DNA"/>
</dbReference>
<evidence type="ECO:0000256" key="11">
    <source>
        <dbReference type="ARBA" id="ARBA00042436"/>
    </source>
</evidence>
<dbReference type="Pfam" id="PF01239">
    <property type="entry name" value="PPTA"/>
    <property type="match status" value="5"/>
</dbReference>
<evidence type="ECO:0000256" key="12">
    <source>
        <dbReference type="ARBA" id="ARBA00043086"/>
    </source>
</evidence>
<proteinExistence type="inferred from homology"/>
<keyword evidence="6" id="KW-0808">Transferase</keyword>
<evidence type="ECO:0000256" key="7">
    <source>
        <dbReference type="ARBA" id="ARBA00022737"/>
    </source>
</evidence>
<dbReference type="PANTHER" id="PTHR11129:SF1">
    <property type="entry name" value="PROTEIN FARNESYLTRANSFERASE_GERANYLGERANYLTRANSFERASE TYPE-1 SUBUNIT ALPHA"/>
    <property type="match status" value="1"/>
</dbReference>
<evidence type="ECO:0000313" key="15">
    <source>
        <dbReference type="Proteomes" id="UP001562354"/>
    </source>
</evidence>
<evidence type="ECO:0000256" key="5">
    <source>
        <dbReference type="ARBA" id="ARBA00022602"/>
    </source>
</evidence>
<protein>
    <recommendedName>
        <fullName evidence="9">Protein farnesyltransferase/geranylgeranyltransferase type-1 subunit alpha</fullName>
        <ecNumber evidence="4">2.5.1.58</ecNumber>
        <ecNumber evidence="3">2.5.1.59</ecNumber>
    </recommendedName>
    <alternativeName>
        <fullName evidence="12">CAAX farnesyltransferase subunit alpha</fullName>
    </alternativeName>
    <alternativeName>
        <fullName evidence="11">FTase-alpha</fullName>
    </alternativeName>
    <alternativeName>
        <fullName evidence="10">Ras proteins prenyltransferase subunit alpha</fullName>
    </alternativeName>
    <alternativeName>
        <fullName evidence="13">Type I protein geranyl-geranyltransferase subunit alpha</fullName>
    </alternativeName>
</protein>
<evidence type="ECO:0000256" key="10">
    <source>
        <dbReference type="ARBA" id="ARBA00041392"/>
    </source>
</evidence>
<evidence type="ECO:0000256" key="6">
    <source>
        <dbReference type="ARBA" id="ARBA00022679"/>
    </source>
</evidence>
<dbReference type="EC" id="2.5.1.59" evidence="3"/>
<organism evidence="14 15">
    <name type="scientific">Neodothiora populina</name>
    <dbReference type="NCBI Taxonomy" id="2781224"/>
    <lineage>
        <taxon>Eukaryota</taxon>
        <taxon>Fungi</taxon>
        <taxon>Dikarya</taxon>
        <taxon>Ascomycota</taxon>
        <taxon>Pezizomycotina</taxon>
        <taxon>Dothideomycetes</taxon>
        <taxon>Dothideomycetidae</taxon>
        <taxon>Dothideales</taxon>
        <taxon>Dothioraceae</taxon>
        <taxon>Neodothiora</taxon>
    </lineage>
</organism>
<evidence type="ECO:0000256" key="1">
    <source>
        <dbReference type="ARBA" id="ARBA00001946"/>
    </source>
</evidence>
<evidence type="ECO:0000256" key="4">
    <source>
        <dbReference type="ARBA" id="ARBA00012702"/>
    </source>
</evidence>
<keyword evidence="8" id="KW-0460">Magnesium</keyword>
<dbReference type="PROSITE" id="PS51147">
    <property type="entry name" value="PFTA"/>
    <property type="match status" value="4"/>
</dbReference>
<dbReference type="Gene3D" id="1.25.40.120">
    <property type="entry name" value="Protein prenylyltransferase"/>
    <property type="match status" value="1"/>
</dbReference>
<keyword evidence="7" id="KW-0677">Repeat</keyword>
<dbReference type="SUPFAM" id="SSF48439">
    <property type="entry name" value="Protein prenylyltransferase"/>
    <property type="match status" value="1"/>
</dbReference>
<keyword evidence="5" id="KW-0637">Prenyltransferase</keyword>
<evidence type="ECO:0000256" key="8">
    <source>
        <dbReference type="ARBA" id="ARBA00022842"/>
    </source>
</evidence>
<dbReference type="PANTHER" id="PTHR11129">
    <property type="entry name" value="PROTEIN FARNESYLTRANSFERASE ALPHA SUBUNIT/RAB GERANYLGERANYL TRANSFERASE ALPHA SUBUNIT"/>
    <property type="match status" value="1"/>
</dbReference>
<keyword evidence="15" id="KW-1185">Reference proteome</keyword>
<name>A0ABR3P7P9_9PEZI</name>
<accession>A0ABR3P7P9</accession>
<evidence type="ECO:0000256" key="13">
    <source>
        <dbReference type="ARBA" id="ARBA00043219"/>
    </source>
</evidence>
<dbReference type="EC" id="2.5.1.58" evidence="4"/>
<dbReference type="Proteomes" id="UP001562354">
    <property type="component" value="Unassembled WGS sequence"/>
</dbReference>